<dbReference type="OrthoDB" id="202234at2759"/>
<dbReference type="PANTHER" id="PTHR10434">
    <property type="entry name" value="1-ACYL-SN-GLYCEROL-3-PHOSPHATE ACYLTRANSFERASE"/>
    <property type="match status" value="1"/>
</dbReference>
<evidence type="ECO:0000256" key="1">
    <source>
        <dbReference type="ARBA" id="ARBA00008655"/>
    </source>
</evidence>
<dbReference type="Proteomes" id="UP000054248">
    <property type="component" value="Unassembled WGS sequence"/>
</dbReference>
<evidence type="ECO:0000256" key="5">
    <source>
        <dbReference type="SAM" id="Phobius"/>
    </source>
</evidence>
<dbReference type="InterPro" id="IPR002123">
    <property type="entry name" value="Plipid/glycerol_acylTrfase"/>
</dbReference>
<dbReference type="Pfam" id="PF01553">
    <property type="entry name" value="Acyltransferase"/>
    <property type="match status" value="1"/>
</dbReference>
<keyword evidence="4" id="KW-0443">Lipid metabolism</keyword>
<keyword evidence="5" id="KW-0812">Transmembrane</keyword>
<dbReference type="HOGENOM" id="CLU_027938_10_0_1"/>
<evidence type="ECO:0000313" key="7">
    <source>
        <dbReference type="EMBL" id="KIO32855.1"/>
    </source>
</evidence>
<comment type="similarity">
    <text evidence="1 4">Belongs to the 1-acyl-sn-glycerol-3-phosphate acyltransferase family.</text>
</comment>
<protein>
    <recommendedName>
        <fullName evidence="4">1-acyl-sn-glycerol-3-phosphate acyltransferase</fullName>
        <ecNumber evidence="4">2.3.1.51</ecNumber>
    </recommendedName>
</protein>
<dbReference type="AlphaFoldDB" id="A0A0C3QK84"/>
<dbReference type="GO" id="GO:0005783">
    <property type="term" value="C:endoplasmic reticulum"/>
    <property type="evidence" value="ECO:0007669"/>
    <property type="project" value="TreeGrafter"/>
</dbReference>
<dbReference type="NCBIfam" id="TIGR00530">
    <property type="entry name" value="AGP_acyltrn"/>
    <property type="match status" value="1"/>
</dbReference>
<dbReference type="InterPro" id="IPR004552">
    <property type="entry name" value="AGP_acyltrans"/>
</dbReference>
<dbReference type="GO" id="GO:0016020">
    <property type="term" value="C:membrane"/>
    <property type="evidence" value="ECO:0007669"/>
    <property type="project" value="InterPro"/>
</dbReference>
<evidence type="ECO:0000313" key="8">
    <source>
        <dbReference type="Proteomes" id="UP000054248"/>
    </source>
</evidence>
<dbReference type="PANTHER" id="PTHR10434:SF11">
    <property type="entry name" value="1-ACYL-SN-GLYCEROL-3-PHOSPHATE ACYLTRANSFERASE"/>
    <property type="match status" value="1"/>
</dbReference>
<dbReference type="GO" id="GO:0006654">
    <property type="term" value="P:phosphatidic acid biosynthetic process"/>
    <property type="evidence" value="ECO:0007669"/>
    <property type="project" value="TreeGrafter"/>
</dbReference>
<keyword evidence="5" id="KW-1133">Transmembrane helix</keyword>
<accession>A0A0C3QK84</accession>
<evidence type="ECO:0000259" key="6">
    <source>
        <dbReference type="SMART" id="SM00563"/>
    </source>
</evidence>
<comment type="catalytic activity">
    <reaction evidence="4">
        <text>a 1-acyl-sn-glycero-3-phosphate + an acyl-CoA = a 1,2-diacyl-sn-glycero-3-phosphate + CoA</text>
        <dbReference type="Rhea" id="RHEA:19709"/>
        <dbReference type="ChEBI" id="CHEBI:57287"/>
        <dbReference type="ChEBI" id="CHEBI:57970"/>
        <dbReference type="ChEBI" id="CHEBI:58342"/>
        <dbReference type="ChEBI" id="CHEBI:58608"/>
        <dbReference type="EC" id="2.3.1.51"/>
    </reaction>
</comment>
<feature type="transmembrane region" description="Helical" evidence="5">
    <location>
        <begin position="32"/>
        <end position="56"/>
    </location>
</feature>
<evidence type="ECO:0000256" key="4">
    <source>
        <dbReference type="RuleBase" id="RU361267"/>
    </source>
</evidence>
<keyword evidence="5" id="KW-0472">Membrane</keyword>
<dbReference type="SUPFAM" id="SSF69593">
    <property type="entry name" value="Glycerol-3-phosphate (1)-acyltransferase"/>
    <property type="match status" value="1"/>
</dbReference>
<reference evidence="8" key="2">
    <citation type="submission" date="2015-01" db="EMBL/GenBank/DDBJ databases">
        <title>Evolutionary Origins and Diversification of the Mycorrhizal Mutualists.</title>
        <authorList>
            <consortium name="DOE Joint Genome Institute"/>
            <consortium name="Mycorrhizal Genomics Consortium"/>
            <person name="Kohler A."/>
            <person name="Kuo A."/>
            <person name="Nagy L.G."/>
            <person name="Floudas D."/>
            <person name="Copeland A."/>
            <person name="Barry K.W."/>
            <person name="Cichocki N."/>
            <person name="Veneault-Fourrey C."/>
            <person name="LaButti K."/>
            <person name="Lindquist E.A."/>
            <person name="Lipzen A."/>
            <person name="Lundell T."/>
            <person name="Morin E."/>
            <person name="Murat C."/>
            <person name="Riley R."/>
            <person name="Ohm R."/>
            <person name="Sun H."/>
            <person name="Tunlid A."/>
            <person name="Henrissat B."/>
            <person name="Grigoriev I.V."/>
            <person name="Hibbett D.S."/>
            <person name="Martin F."/>
        </authorList>
    </citation>
    <scope>NUCLEOTIDE SEQUENCE [LARGE SCALE GENOMIC DNA]</scope>
    <source>
        <strain evidence="8">MUT 4182</strain>
    </source>
</reference>
<feature type="domain" description="Phospholipid/glycerol acyltransferase" evidence="6">
    <location>
        <begin position="95"/>
        <end position="212"/>
    </location>
</feature>
<dbReference type="GO" id="GO:0003841">
    <property type="term" value="F:1-acylglycerol-3-phosphate O-acyltransferase activity"/>
    <property type="evidence" value="ECO:0007669"/>
    <property type="project" value="UniProtKB-UniRule"/>
</dbReference>
<keyword evidence="2 4" id="KW-0808">Transferase</keyword>
<evidence type="ECO:0000256" key="2">
    <source>
        <dbReference type="ARBA" id="ARBA00022679"/>
    </source>
</evidence>
<keyword evidence="3 4" id="KW-0012">Acyltransferase</keyword>
<name>A0A0C3QK84_9AGAM</name>
<dbReference type="STRING" id="1051891.A0A0C3QK84"/>
<dbReference type="EMBL" id="KN822952">
    <property type="protein sequence ID" value="KIO32855.1"/>
    <property type="molecule type" value="Genomic_DNA"/>
</dbReference>
<organism evidence="7 8">
    <name type="scientific">Tulasnella calospora MUT 4182</name>
    <dbReference type="NCBI Taxonomy" id="1051891"/>
    <lineage>
        <taxon>Eukaryota</taxon>
        <taxon>Fungi</taxon>
        <taxon>Dikarya</taxon>
        <taxon>Basidiomycota</taxon>
        <taxon>Agaricomycotina</taxon>
        <taxon>Agaricomycetes</taxon>
        <taxon>Cantharellales</taxon>
        <taxon>Tulasnellaceae</taxon>
        <taxon>Tulasnella</taxon>
    </lineage>
</organism>
<evidence type="ECO:0000256" key="3">
    <source>
        <dbReference type="ARBA" id="ARBA00023315"/>
    </source>
</evidence>
<dbReference type="EC" id="2.3.1.51" evidence="4"/>
<keyword evidence="4" id="KW-0594">Phospholipid biosynthesis</keyword>
<dbReference type="SMART" id="SM00563">
    <property type="entry name" value="PlsC"/>
    <property type="match status" value="1"/>
</dbReference>
<dbReference type="CDD" id="cd07989">
    <property type="entry name" value="LPLAT_AGPAT-like"/>
    <property type="match status" value="1"/>
</dbReference>
<keyword evidence="4" id="KW-1208">Phospholipid metabolism</keyword>
<proteinExistence type="inferred from homology"/>
<reference evidence="7 8" key="1">
    <citation type="submission" date="2014-04" db="EMBL/GenBank/DDBJ databases">
        <authorList>
            <consortium name="DOE Joint Genome Institute"/>
            <person name="Kuo A."/>
            <person name="Girlanda M."/>
            <person name="Perotto S."/>
            <person name="Kohler A."/>
            <person name="Nagy L.G."/>
            <person name="Floudas D."/>
            <person name="Copeland A."/>
            <person name="Barry K.W."/>
            <person name="Cichocki N."/>
            <person name="Veneault-Fourrey C."/>
            <person name="LaButti K."/>
            <person name="Lindquist E.A."/>
            <person name="Lipzen A."/>
            <person name="Lundell T."/>
            <person name="Morin E."/>
            <person name="Murat C."/>
            <person name="Sun H."/>
            <person name="Tunlid A."/>
            <person name="Henrissat B."/>
            <person name="Grigoriev I.V."/>
            <person name="Hibbett D.S."/>
            <person name="Martin F."/>
            <person name="Nordberg H.P."/>
            <person name="Cantor M.N."/>
            <person name="Hua S.X."/>
        </authorList>
    </citation>
    <scope>NUCLEOTIDE SEQUENCE [LARGE SCALE GENOMIC DNA]</scope>
    <source>
        <strain evidence="7 8">MUT 4182</strain>
    </source>
</reference>
<sequence length="303" mass="33816">MLIEAFILVGTVVATAKYFSTKSPVASYYVGTATYFVCLMICSAWGIVATPFMALVGRRYDIQWLVARSFYELGSRWLGITMTVEGWEHLETRPAIYIGNHQSMIDILFLGRIFPNRCTVTAKKSLQYSPILGQWMTLAGAIFIDRGNSKGALNSLQKAGDDLKEKEISIWMFPEGTRTLFQTPNLLPFKKGAFHLAVQSGVPIVPVVCENYWRLYHKGTFVGGELKVKVLPPIPTTGLTAADVTQLSIDTRELMLKTLKELSRQQSSGQGRRRVQVHFDFASHPTCRRPHTSLTDCQGGITS</sequence>
<keyword evidence="8" id="KW-1185">Reference proteome</keyword>
<comment type="domain">
    <text evidence="4">The HXXXXD motif is essential for acyltransferase activity and may constitute the binding site for the phosphate moiety of the glycerol-3-phosphate.</text>
</comment>
<keyword evidence="4" id="KW-0444">Lipid biosynthesis</keyword>
<gene>
    <name evidence="7" type="ORF">M407DRAFT_13849</name>
</gene>